<dbReference type="CDD" id="cd08267">
    <property type="entry name" value="MDR1"/>
    <property type="match status" value="1"/>
</dbReference>
<dbReference type="InterPro" id="IPR013154">
    <property type="entry name" value="ADH-like_N"/>
</dbReference>
<dbReference type="InterPro" id="IPR011032">
    <property type="entry name" value="GroES-like_sf"/>
</dbReference>
<dbReference type="SUPFAM" id="SSF50129">
    <property type="entry name" value="GroES-like"/>
    <property type="match status" value="1"/>
</dbReference>
<dbReference type="OrthoDB" id="3509362at2759"/>
<evidence type="ECO:0000259" key="1">
    <source>
        <dbReference type="SMART" id="SM00829"/>
    </source>
</evidence>
<dbReference type="Pfam" id="PF13602">
    <property type="entry name" value="ADH_zinc_N_2"/>
    <property type="match status" value="1"/>
</dbReference>
<name>A0A067THK4_GALM3</name>
<dbReference type="Gene3D" id="3.90.180.10">
    <property type="entry name" value="Medium-chain alcohol dehydrogenases, catalytic domain"/>
    <property type="match status" value="1"/>
</dbReference>
<dbReference type="HOGENOM" id="CLU_026673_3_3_1"/>
<proteinExistence type="predicted"/>
<reference evidence="3" key="1">
    <citation type="journal article" date="2014" name="Proc. Natl. Acad. Sci. U.S.A.">
        <title>Extensive sampling of basidiomycete genomes demonstrates inadequacy of the white-rot/brown-rot paradigm for wood decay fungi.</title>
        <authorList>
            <person name="Riley R."/>
            <person name="Salamov A.A."/>
            <person name="Brown D.W."/>
            <person name="Nagy L.G."/>
            <person name="Floudas D."/>
            <person name="Held B.W."/>
            <person name="Levasseur A."/>
            <person name="Lombard V."/>
            <person name="Morin E."/>
            <person name="Otillar R."/>
            <person name="Lindquist E.A."/>
            <person name="Sun H."/>
            <person name="LaButti K.M."/>
            <person name="Schmutz J."/>
            <person name="Jabbour D."/>
            <person name="Luo H."/>
            <person name="Baker S.E."/>
            <person name="Pisabarro A.G."/>
            <person name="Walton J.D."/>
            <person name="Blanchette R.A."/>
            <person name="Henrissat B."/>
            <person name="Martin F."/>
            <person name="Cullen D."/>
            <person name="Hibbett D.S."/>
            <person name="Grigoriev I.V."/>
        </authorList>
    </citation>
    <scope>NUCLEOTIDE SEQUENCE [LARGE SCALE GENOMIC DNA]</scope>
    <source>
        <strain evidence="3">CBS 339.88</strain>
    </source>
</reference>
<keyword evidence="3" id="KW-1185">Reference proteome</keyword>
<gene>
    <name evidence="2" type="ORF">GALMADRAFT_152645</name>
</gene>
<dbReference type="SMART" id="SM00829">
    <property type="entry name" value="PKS_ER"/>
    <property type="match status" value="1"/>
</dbReference>
<dbReference type="Pfam" id="PF08240">
    <property type="entry name" value="ADH_N"/>
    <property type="match status" value="1"/>
</dbReference>
<evidence type="ECO:0000313" key="2">
    <source>
        <dbReference type="EMBL" id="KDR81832.1"/>
    </source>
</evidence>
<dbReference type="InterPro" id="IPR052733">
    <property type="entry name" value="Chloroplast_QOR"/>
</dbReference>
<dbReference type="Proteomes" id="UP000027222">
    <property type="component" value="Unassembled WGS sequence"/>
</dbReference>
<dbReference type="InterPro" id="IPR036291">
    <property type="entry name" value="NAD(P)-bd_dom_sf"/>
</dbReference>
<accession>A0A067THK4</accession>
<dbReference type="GO" id="GO:0016491">
    <property type="term" value="F:oxidoreductase activity"/>
    <property type="evidence" value="ECO:0007669"/>
    <property type="project" value="InterPro"/>
</dbReference>
<organism evidence="2 3">
    <name type="scientific">Galerina marginata (strain CBS 339.88)</name>
    <dbReference type="NCBI Taxonomy" id="685588"/>
    <lineage>
        <taxon>Eukaryota</taxon>
        <taxon>Fungi</taxon>
        <taxon>Dikarya</taxon>
        <taxon>Basidiomycota</taxon>
        <taxon>Agaricomycotina</taxon>
        <taxon>Agaricomycetes</taxon>
        <taxon>Agaricomycetidae</taxon>
        <taxon>Agaricales</taxon>
        <taxon>Agaricineae</taxon>
        <taxon>Strophariaceae</taxon>
        <taxon>Galerina</taxon>
    </lineage>
</organism>
<dbReference type="STRING" id="685588.A0A067THK4"/>
<dbReference type="EMBL" id="KL142370">
    <property type="protein sequence ID" value="KDR81832.1"/>
    <property type="molecule type" value="Genomic_DNA"/>
</dbReference>
<dbReference type="Gene3D" id="3.40.50.720">
    <property type="entry name" value="NAD(P)-binding Rossmann-like Domain"/>
    <property type="match status" value="1"/>
</dbReference>
<dbReference type="PANTHER" id="PTHR44013:SF1">
    <property type="entry name" value="ZINC-TYPE ALCOHOL DEHYDROGENASE-LIKE PROTEIN C16A3.02C"/>
    <property type="match status" value="1"/>
</dbReference>
<dbReference type="PANTHER" id="PTHR44013">
    <property type="entry name" value="ZINC-TYPE ALCOHOL DEHYDROGENASE-LIKE PROTEIN C16A3.02C"/>
    <property type="match status" value="1"/>
</dbReference>
<feature type="domain" description="Enoyl reductase (ER)" evidence="1">
    <location>
        <begin position="19"/>
        <end position="346"/>
    </location>
</feature>
<sequence length="353" mass="38070">MTTAIPNVQRAWVNVSRGAPNKALVFKEDWPVTKNLGPGEVLVQVQAAALNPVGYKLMKVLPNFIAGRPRVPEFDLSGVIVDANNTRFSNGDQVYGWVPSNLLRKTNQGSLAQYAKVPADALVIRPPSVTPVQASGFTLAGLTAYDAIIKKANIQSGQTIFIHGGSTSVGAFAIQLAKIRGARVTACASGKNENFVRGIGADEFVDYTKVSLPQYLAENNSTTKFDYIFEAVGINDPSLYTCSDSYLSPTGAFLSVGPQPKDMSLSEIYSFVKSVSAMFTPKLIGGAKARFINVMVINDIKDAEQFQRYVAEGSLKPIVDSVFDFDQALKAYDRLISGRATGKVVVKVDPSIE</sequence>
<dbReference type="InterPro" id="IPR020843">
    <property type="entry name" value="ER"/>
</dbReference>
<evidence type="ECO:0000313" key="3">
    <source>
        <dbReference type="Proteomes" id="UP000027222"/>
    </source>
</evidence>
<protein>
    <recommendedName>
        <fullName evidence="1">Enoyl reductase (ER) domain-containing protein</fullName>
    </recommendedName>
</protein>
<dbReference type="AlphaFoldDB" id="A0A067THK4"/>
<dbReference type="SUPFAM" id="SSF51735">
    <property type="entry name" value="NAD(P)-binding Rossmann-fold domains"/>
    <property type="match status" value="1"/>
</dbReference>